<evidence type="ECO:0000313" key="2">
    <source>
        <dbReference type="EMBL" id="PXY36494.1"/>
    </source>
</evidence>
<protein>
    <submittedName>
        <fullName evidence="2">Uncharacterized protein</fullName>
    </submittedName>
</protein>
<evidence type="ECO:0000256" key="1">
    <source>
        <dbReference type="SAM" id="MobiDB-lite"/>
    </source>
</evidence>
<feature type="compositionally biased region" description="Polar residues" evidence="1">
    <location>
        <begin position="96"/>
        <end position="108"/>
    </location>
</feature>
<organism evidence="2 3">
    <name type="scientific">Prauserella flavalba</name>
    <dbReference type="NCBI Taxonomy" id="1477506"/>
    <lineage>
        <taxon>Bacteria</taxon>
        <taxon>Bacillati</taxon>
        <taxon>Actinomycetota</taxon>
        <taxon>Actinomycetes</taxon>
        <taxon>Pseudonocardiales</taxon>
        <taxon>Pseudonocardiaceae</taxon>
        <taxon>Prauserella</taxon>
    </lineage>
</organism>
<sequence>MSGTNPSASTRGRCSRSTSAIPARNNGSHSTTSTPGSRCRSTVFSWAGIARTKLVSSKRPSFGPRSLARPGMVPSRSVSSKSASGGSTVTSAPSSANVLRNASPARSA</sequence>
<dbReference type="Proteomes" id="UP000247892">
    <property type="component" value="Unassembled WGS sequence"/>
</dbReference>
<proteinExistence type="predicted"/>
<accession>A0A318LT74</accession>
<dbReference type="AlphaFoldDB" id="A0A318LT74"/>
<dbReference type="EMBL" id="MASU01000005">
    <property type="protein sequence ID" value="PXY36494.1"/>
    <property type="molecule type" value="Genomic_DNA"/>
</dbReference>
<dbReference type="RefSeq" id="WP_168213949.1">
    <property type="nucleotide sequence ID" value="NZ_MASU01000005.1"/>
</dbReference>
<reference evidence="2 3" key="1">
    <citation type="submission" date="2016-07" db="EMBL/GenBank/DDBJ databases">
        <title>Draft genome sequence of Prauserella sp. YIM 121212, isolated from alkaline soil.</title>
        <authorList>
            <person name="Ruckert C."/>
            <person name="Albersmeier A."/>
            <person name="Jiang C.-L."/>
            <person name="Jiang Y."/>
            <person name="Kalinowski J."/>
            <person name="Schneider O."/>
            <person name="Winkler A."/>
            <person name="Zotchev S.B."/>
        </authorList>
    </citation>
    <scope>NUCLEOTIDE SEQUENCE [LARGE SCALE GENOMIC DNA]</scope>
    <source>
        <strain evidence="2 3">YIM 121212</strain>
    </source>
</reference>
<name>A0A318LT74_9PSEU</name>
<keyword evidence="3" id="KW-1185">Reference proteome</keyword>
<comment type="caution">
    <text evidence="2">The sequence shown here is derived from an EMBL/GenBank/DDBJ whole genome shotgun (WGS) entry which is preliminary data.</text>
</comment>
<feature type="region of interest" description="Disordered" evidence="1">
    <location>
        <begin position="1"/>
        <end position="40"/>
    </location>
</feature>
<evidence type="ECO:0000313" key="3">
    <source>
        <dbReference type="Proteomes" id="UP000247892"/>
    </source>
</evidence>
<feature type="compositionally biased region" description="Low complexity" evidence="1">
    <location>
        <begin position="74"/>
        <end position="95"/>
    </location>
</feature>
<gene>
    <name evidence="2" type="ORF">BA062_13965</name>
</gene>
<feature type="region of interest" description="Disordered" evidence="1">
    <location>
        <begin position="56"/>
        <end position="108"/>
    </location>
</feature>